<dbReference type="Proteomes" id="UP000008311">
    <property type="component" value="Unassembled WGS sequence"/>
</dbReference>
<dbReference type="FunFam" id="3.40.50.10140:FF:000007">
    <property type="entry name" value="Disease resistance protein (TIR-NBS-LRR class)"/>
    <property type="match status" value="1"/>
</dbReference>
<keyword evidence="6" id="KW-1185">Reference proteome</keyword>
<dbReference type="InterPro" id="IPR027417">
    <property type="entry name" value="P-loop_NTPase"/>
</dbReference>
<dbReference type="PANTHER" id="PTHR11017:SF551">
    <property type="entry name" value="TIR DOMAIN-CONTAINING PROTEIN"/>
    <property type="match status" value="1"/>
</dbReference>
<dbReference type="Gene3D" id="3.40.50.10140">
    <property type="entry name" value="Toll/interleukin-1 receptor homology (TIR) domain"/>
    <property type="match status" value="1"/>
</dbReference>
<evidence type="ECO:0000313" key="5">
    <source>
        <dbReference type="EMBL" id="EEF47350.1"/>
    </source>
</evidence>
<dbReference type="InterPro" id="IPR045344">
    <property type="entry name" value="C-JID"/>
</dbReference>
<dbReference type="GO" id="GO:0007165">
    <property type="term" value="P:signal transduction"/>
    <property type="evidence" value="ECO:0007669"/>
    <property type="project" value="InterPro"/>
</dbReference>
<dbReference type="PROSITE" id="PS50104">
    <property type="entry name" value="TIR"/>
    <property type="match status" value="1"/>
</dbReference>
<dbReference type="Gene3D" id="3.80.10.10">
    <property type="entry name" value="Ribonuclease Inhibitor"/>
    <property type="match status" value="2"/>
</dbReference>
<dbReference type="PANTHER" id="PTHR11017">
    <property type="entry name" value="LEUCINE-RICH REPEAT-CONTAINING PROTEIN"/>
    <property type="match status" value="1"/>
</dbReference>
<dbReference type="EMBL" id="EQ973789">
    <property type="protein sequence ID" value="EEF47350.1"/>
    <property type="molecule type" value="Genomic_DNA"/>
</dbReference>
<dbReference type="eggNOG" id="ENOG502R41B">
    <property type="taxonomic scope" value="Eukaryota"/>
</dbReference>
<feature type="domain" description="TIR" evidence="4">
    <location>
        <begin position="18"/>
        <end position="185"/>
    </location>
</feature>
<dbReference type="InterPro" id="IPR058192">
    <property type="entry name" value="WHD_ROQ1-like"/>
</dbReference>
<name>B9RM27_RICCO</name>
<evidence type="ECO:0000259" key="4">
    <source>
        <dbReference type="PROSITE" id="PS50104"/>
    </source>
</evidence>
<dbReference type="SMART" id="SM00255">
    <property type="entry name" value="TIR"/>
    <property type="match status" value="1"/>
</dbReference>
<dbReference type="InterPro" id="IPR044974">
    <property type="entry name" value="Disease_R_plants"/>
</dbReference>
<sequence>MPFSSSSSSSSSSSNHHVKYDVFLSFRGTDTRNNFTSHLYSALIRCGIITFIDTRLERGEGIESAILKAIEESIISVVILSKNYASSPWCLDELVKIFECRDKQGQKIIPVFYHVDPTELDNQTGSFGEALAKHEQDFNEIIMDKVPNWRIVLSRAANIAREVMTPSRVESELIEVVLKEILKHLTYDISYGFKNLILIVLDNIDDYEQIELLAEEHTWFGEGNRIIITSRDKSVFQDRVDGIYEVEALTEHEALHLFRLFAFRESHSKRDHMELSKEVTQKEWRSKVKKLGRIPDKKIQNILKTSYDELDSHDQQIFLDIACFFKGEPIYCVVRFLDACGFSTLIGLKVLADKSLVIMLNEKVDMHDLLQEMGRQIIRQESKEPGIRSRLWNREDIYHVLKKNTGSGAIKGLCLDKSKLEKISLPTRVFANMNGIKLFKFHNFDSNVDTVRYFKDVEPVPENMVFPEGLEHLPNELRFLQWHFYPEKSLPSSFQPEKLLEINLSVAVLKDFGKECRELTEMPNFSSAPDLRMIDCVGCISLVEVSPSIGCLNKLHTLILAYCSRITSVPSIKSVVLLNLAYCPINKFPQLPLTIRVLNLSGTELGEVPSIGFHSRPLILNLRGCIKLKILPDSFFGLRDLMSLDCAPCLNISQLESNISLITSLRFLCLVGTDLESLPSAIQQLSILEELNLCFSRRLRSLPKLPPHLHRLDVSHCTSLQLDSTSLIGIQGYWGKLFFCDCTSLNHKEIRSILMHAHKRVLLLAHAPGKLYKEFNTSSKNHSVEWKRKFVVIIPGNIIPKWISDQSSGYSVTIPLPPNWFHNFLGFAVGIVFEFGKCTYDAMGFYWMRLESQFKSNCDHTSYSISANFNHLTQTTGSHLQGKQVLIWHSKDFFFTDKDQIVMDNMCHYNECGVRLLYINDAINPENDGNFFMEKSCFEDYCNYVEDDEPSSSYSFIPPEQAEAKSFL</sequence>
<proteinExistence type="predicted"/>
<dbReference type="SUPFAM" id="SSF52200">
    <property type="entry name" value="Toll/Interleukin receptor TIR domain"/>
    <property type="match status" value="1"/>
</dbReference>
<reference evidence="6" key="1">
    <citation type="journal article" date="2010" name="Nat. Biotechnol.">
        <title>Draft genome sequence of the oilseed species Ricinus communis.</title>
        <authorList>
            <person name="Chan A.P."/>
            <person name="Crabtree J."/>
            <person name="Zhao Q."/>
            <person name="Lorenzi H."/>
            <person name="Orvis J."/>
            <person name="Puiu D."/>
            <person name="Melake-Berhan A."/>
            <person name="Jones K.M."/>
            <person name="Redman J."/>
            <person name="Chen G."/>
            <person name="Cahoon E.B."/>
            <person name="Gedil M."/>
            <person name="Stanke M."/>
            <person name="Haas B.J."/>
            <person name="Wortman J.R."/>
            <person name="Fraser-Liggett C.M."/>
            <person name="Ravel J."/>
            <person name="Rabinowicz P.D."/>
        </authorList>
    </citation>
    <scope>NUCLEOTIDE SEQUENCE [LARGE SCALE GENOMIC DNA]</scope>
    <source>
        <strain evidence="6">cv. Hale</strain>
    </source>
</reference>
<evidence type="ECO:0000313" key="6">
    <source>
        <dbReference type="Proteomes" id="UP000008311"/>
    </source>
</evidence>
<dbReference type="InterPro" id="IPR035897">
    <property type="entry name" value="Toll_tir_struct_dom_sf"/>
</dbReference>
<dbReference type="InterPro" id="IPR032675">
    <property type="entry name" value="LRR_dom_sf"/>
</dbReference>
<evidence type="ECO:0000256" key="1">
    <source>
        <dbReference type="ARBA" id="ARBA00022614"/>
    </source>
</evidence>
<organism evidence="5 6">
    <name type="scientific">Ricinus communis</name>
    <name type="common">Castor bean</name>
    <dbReference type="NCBI Taxonomy" id="3988"/>
    <lineage>
        <taxon>Eukaryota</taxon>
        <taxon>Viridiplantae</taxon>
        <taxon>Streptophyta</taxon>
        <taxon>Embryophyta</taxon>
        <taxon>Tracheophyta</taxon>
        <taxon>Spermatophyta</taxon>
        <taxon>Magnoliopsida</taxon>
        <taxon>eudicotyledons</taxon>
        <taxon>Gunneridae</taxon>
        <taxon>Pentapetalae</taxon>
        <taxon>rosids</taxon>
        <taxon>fabids</taxon>
        <taxon>Malpighiales</taxon>
        <taxon>Euphorbiaceae</taxon>
        <taxon>Acalyphoideae</taxon>
        <taxon>Acalypheae</taxon>
        <taxon>Ricinus</taxon>
    </lineage>
</organism>
<keyword evidence="1" id="KW-0433">Leucine-rich repeat</keyword>
<dbReference type="GO" id="GO:0043531">
    <property type="term" value="F:ADP binding"/>
    <property type="evidence" value="ECO:0007669"/>
    <property type="project" value="InterPro"/>
</dbReference>
<accession>B9RM27</accession>
<dbReference type="SUPFAM" id="SSF52540">
    <property type="entry name" value="P-loop containing nucleoside triphosphate hydrolases"/>
    <property type="match status" value="1"/>
</dbReference>
<keyword evidence="3" id="KW-0520">NAD</keyword>
<dbReference type="Pfam" id="PF20160">
    <property type="entry name" value="C-JID"/>
    <property type="match status" value="1"/>
</dbReference>
<dbReference type="AlphaFoldDB" id="B9RM27"/>
<dbReference type="STRING" id="3988.B9RM27"/>
<keyword evidence="2" id="KW-0677">Repeat</keyword>
<dbReference type="Pfam" id="PF01582">
    <property type="entry name" value="TIR"/>
    <property type="match status" value="1"/>
</dbReference>
<dbReference type="SUPFAM" id="SSF52058">
    <property type="entry name" value="L domain-like"/>
    <property type="match status" value="1"/>
</dbReference>
<dbReference type="Pfam" id="PF23282">
    <property type="entry name" value="WHD_ROQ1"/>
    <property type="match status" value="1"/>
</dbReference>
<protein>
    <recommendedName>
        <fullName evidence="4">TIR domain-containing protein</fullName>
    </recommendedName>
</protein>
<dbReference type="InterPro" id="IPR000157">
    <property type="entry name" value="TIR_dom"/>
</dbReference>
<gene>
    <name evidence="5" type="ORF">RCOM_1077370</name>
</gene>
<dbReference type="GO" id="GO:0061809">
    <property type="term" value="F:NAD+ nucleosidase activity, cyclic ADP-ribose generating"/>
    <property type="evidence" value="ECO:0007669"/>
    <property type="project" value="UniProtKB-EC"/>
</dbReference>
<evidence type="ECO:0000256" key="2">
    <source>
        <dbReference type="ARBA" id="ARBA00022737"/>
    </source>
</evidence>
<dbReference type="InParanoid" id="B9RM27"/>
<dbReference type="GO" id="GO:0006952">
    <property type="term" value="P:defense response"/>
    <property type="evidence" value="ECO:0007669"/>
    <property type="project" value="InterPro"/>
</dbReference>
<evidence type="ECO:0000256" key="3">
    <source>
        <dbReference type="ARBA" id="ARBA00023027"/>
    </source>
</evidence>